<feature type="domain" description="Ketoreductase" evidence="4">
    <location>
        <begin position="7"/>
        <end position="189"/>
    </location>
</feature>
<dbReference type="InterPro" id="IPR002347">
    <property type="entry name" value="SDR_fam"/>
</dbReference>
<comment type="caution">
    <text evidence="5">The sequence shown here is derived from an EMBL/GenBank/DDBJ whole genome shotgun (WGS) entry which is preliminary data.</text>
</comment>
<dbReference type="GO" id="GO:0004745">
    <property type="term" value="F:all-trans-retinol dehydrogenase (NAD+) activity"/>
    <property type="evidence" value="ECO:0007669"/>
    <property type="project" value="UniProtKB-EC"/>
</dbReference>
<dbReference type="Gene3D" id="3.40.50.720">
    <property type="entry name" value="NAD(P)-binding Rossmann-like Domain"/>
    <property type="match status" value="1"/>
</dbReference>
<dbReference type="CDD" id="cd05339">
    <property type="entry name" value="17beta-HSDXI-like_SDR_c"/>
    <property type="match status" value="1"/>
</dbReference>
<evidence type="ECO:0000313" key="6">
    <source>
        <dbReference type="Proteomes" id="UP001523550"/>
    </source>
</evidence>
<dbReference type="PRINTS" id="PR00081">
    <property type="entry name" value="GDHRDH"/>
</dbReference>
<sequence length="269" mass="29521">MTAINNSLVLVTGAASGIGRGLCREMGQRGARVIGVDRDEVGLNKLAAEMSGEFHPRVCDLSDVAAIEALAAWVEDTLGPVDILINNAGVVNGTWLDETEGQAIETTFRINALAPIHLTRCLLPGMLAQDRGHVVTVASAAGIVGTARLVDYSASKAAAVGFDDALRMELKHRGSRVRTTIICPFFIDTGMFEGVQTRWPWLLPILKPDVVIRRTLKTIEKSRTRLIMPWLVYTAWPARLLPLAWFDRLMRFLGVSQTMDAFTGRKPRE</sequence>
<evidence type="ECO:0000256" key="1">
    <source>
        <dbReference type="ARBA" id="ARBA00006484"/>
    </source>
</evidence>
<reference evidence="5 6" key="1">
    <citation type="submission" date="2022-03" db="EMBL/GenBank/DDBJ databases">
        <title>Genomic Encyclopedia of Type Strains, Phase III (KMG-III): the genomes of soil and plant-associated and newly described type strains.</title>
        <authorList>
            <person name="Whitman W."/>
        </authorList>
    </citation>
    <scope>NUCLEOTIDE SEQUENCE [LARGE SCALE GENOMIC DNA]</scope>
    <source>
        <strain evidence="5 6">BSker1</strain>
    </source>
</reference>
<keyword evidence="6" id="KW-1185">Reference proteome</keyword>
<evidence type="ECO:0000259" key="4">
    <source>
        <dbReference type="SMART" id="SM00822"/>
    </source>
</evidence>
<dbReference type="InterPro" id="IPR057326">
    <property type="entry name" value="KR_dom"/>
</dbReference>
<proteinExistence type="inferred from homology"/>
<dbReference type="PRINTS" id="PR00080">
    <property type="entry name" value="SDRFAMILY"/>
</dbReference>
<dbReference type="PANTHER" id="PTHR24322">
    <property type="entry name" value="PKSB"/>
    <property type="match status" value="1"/>
</dbReference>
<keyword evidence="2 5" id="KW-0560">Oxidoreductase</keyword>
<evidence type="ECO:0000256" key="2">
    <source>
        <dbReference type="ARBA" id="ARBA00023002"/>
    </source>
</evidence>
<evidence type="ECO:0000313" key="5">
    <source>
        <dbReference type="EMBL" id="MCP1726501.1"/>
    </source>
</evidence>
<gene>
    <name evidence="5" type="ORF">J2T60_000466</name>
</gene>
<dbReference type="EMBL" id="JALJYF010000001">
    <property type="protein sequence ID" value="MCP1726501.1"/>
    <property type="molecule type" value="Genomic_DNA"/>
</dbReference>
<organism evidence="5 6">
    <name type="scientific">Natronospira proteinivora</name>
    <dbReference type="NCBI Taxonomy" id="1807133"/>
    <lineage>
        <taxon>Bacteria</taxon>
        <taxon>Pseudomonadati</taxon>
        <taxon>Pseudomonadota</taxon>
        <taxon>Gammaproteobacteria</taxon>
        <taxon>Natronospirales</taxon>
        <taxon>Natronospiraceae</taxon>
        <taxon>Natronospira</taxon>
    </lineage>
</organism>
<protein>
    <submittedName>
        <fullName evidence="5">All-trans-retinol dehydrogenase (NAD+)</fullName>
        <ecNumber evidence="5">1.1.1.105</ecNumber>
    </submittedName>
</protein>
<dbReference type="SMART" id="SM00822">
    <property type="entry name" value="PKS_KR"/>
    <property type="match status" value="1"/>
</dbReference>
<dbReference type="RefSeq" id="WP_253444894.1">
    <property type="nucleotide sequence ID" value="NZ_JALJYF010000001.1"/>
</dbReference>
<comment type="similarity">
    <text evidence="1 3">Belongs to the short-chain dehydrogenases/reductases (SDR) family.</text>
</comment>
<dbReference type="EC" id="1.1.1.105" evidence="5"/>
<dbReference type="SUPFAM" id="SSF51735">
    <property type="entry name" value="NAD(P)-binding Rossmann-fold domains"/>
    <property type="match status" value="1"/>
</dbReference>
<dbReference type="InterPro" id="IPR036291">
    <property type="entry name" value="NAD(P)-bd_dom_sf"/>
</dbReference>
<dbReference type="PANTHER" id="PTHR24322:SF736">
    <property type="entry name" value="RETINOL DEHYDROGENASE 10"/>
    <property type="match status" value="1"/>
</dbReference>
<accession>A0ABT1G5B2</accession>
<dbReference type="Proteomes" id="UP001523550">
    <property type="component" value="Unassembled WGS sequence"/>
</dbReference>
<evidence type="ECO:0000256" key="3">
    <source>
        <dbReference type="RuleBase" id="RU000363"/>
    </source>
</evidence>
<name>A0ABT1G5B2_9GAMM</name>
<dbReference type="Pfam" id="PF00106">
    <property type="entry name" value="adh_short"/>
    <property type="match status" value="1"/>
</dbReference>